<evidence type="ECO:0000256" key="1">
    <source>
        <dbReference type="ARBA" id="ARBA00022723"/>
    </source>
</evidence>
<keyword evidence="1" id="KW-0479">Metal-binding</keyword>
<sequence length="133" mass="15190">IKHLHLLLPYKFIHSPLDFAFSLPLFFFFSRSVLPSAMATPNCRCGEVAVLRTSWAEANPGRRFYGCRKYGGSNACNYFRWADPALDEHVKQVIRGLNRRIHELERKNSHSSVYEGSMKLGVMILAIFIAKSV</sequence>
<dbReference type="GO" id="GO:0008270">
    <property type="term" value="F:zinc ion binding"/>
    <property type="evidence" value="ECO:0007669"/>
    <property type="project" value="UniProtKB-KW"/>
</dbReference>
<dbReference type="AlphaFoldDB" id="A0AAV0N7C7"/>
<dbReference type="InterPro" id="IPR010666">
    <property type="entry name" value="Znf_GRF"/>
</dbReference>
<gene>
    <name evidence="6" type="ORF">LITE_LOCUS31921</name>
</gene>
<feature type="non-terminal residue" evidence="6">
    <location>
        <position position="133"/>
    </location>
</feature>
<dbReference type="PROSITE" id="PS51999">
    <property type="entry name" value="ZF_GRF"/>
    <property type="match status" value="1"/>
</dbReference>
<dbReference type="EMBL" id="CAMGYJ010000008">
    <property type="protein sequence ID" value="CAI0454309.1"/>
    <property type="molecule type" value="Genomic_DNA"/>
</dbReference>
<feature type="domain" description="GRF-type" evidence="5">
    <location>
        <begin position="43"/>
        <end position="85"/>
    </location>
</feature>
<keyword evidence="7" id="KW-1185">Reference proteome</keyword>
<organism evidence="6 7">
    <name type="scientific">Linum tenue</name>
    <dbReference type="NCBI Taxonomy" id="586396"/>
    <lineage>
        <taxon>Eukaryota</taxon>
        <taxon>Viridiplantae</taxon>
        <taxon>Streptophyta</taxon>
        <taxon>Embryophyta</taxon>
        <taxon>Tracheophyta</taxon>
        <taxon>Spermatophyta</taxon>
        <taxon>Magnoliopsida</taxon>
        <taxon>eudicotyledons</taxon>
        <taxon>Gunneridae</taxon>
        <taxon>Pentapetalae</taxon>
        <taxon>rosids</taxon>
        <taxon>fabids</taxon>
        <taxon>Malpighiales</taxon>
        <taxon>Linaceae</taxon>
        <taxon>Linum</taxon>
    </lineage>
</organism>
<feature type="non-terminal residue" evidence="6">
    <location>
        <position position="1"/>
    </location>
</feature>
<evidence type="ECO:0000256" key="4">
    <source>
        <dbReference type="PROSITE-ProRule" id="PRU01343"/>
    </source>
</evidence>
<reference evidence="6" key="1">
    <citation type="submission" date="2022-08" db="EMBL/GenBank/DDBJ databases">
        <authorList>
            <person name="Gutierrez-Valencia J."/>
        </authorList>
    </citation>
    <scope>NUCLEOTIDE SEQUENCE</scope>
</reference>
<comment type="caution">
    <text evidence="6">The sequence shown here is derived from an EMBL/GenBank/DDBJ whole genome shotgun (WGS) entry which is preliminary data.</text>
</comment>
<dbReference type="Proteomes" id="UP001154282">
    <property type="component" value="Unassembled WGS sequence"/>
</dbReference>
<evidence type="ECO:0000256" key="3">
    <source>
        <dbReference type="ARBA" id="ARBA00022833"/>
    </source>
</evidence>
<evidence type="ECO:0000256" key="2">
    <source>
        <dbReference type="ARBA" id="ARBA00022771"/>
    </source>
</evidence>
<evidence type="ECO:0000313" key="7">
    <source>
        <dbReference type="Proteomes" id="UP001154282"/>
    </source>
</evidence>
<dbReference type="Pfam" id="PF06839">
    <property type="entry name" value="Zn_ribbon_GRF"/>
    <property type="match status" value="1"/>
</dbReference>
<proteinExistence type="predicted"/>
<protein>
    <recommendedName>
        <fullName evidence="5">GRF-type domain-containing protein</fullName>
    </recommendedName>
</protein>
<name>A0AAV0N7C7_9ROSI</name>
<evidence type="ECO:0000313" key="6">
    <source>
        <dbReference type="EMBL" id="CAI0454309.1"/>
    </source>
</evidence>
<evidence type="ECO:0000259" key="5">
    <source>
        <dbReference type="PROSITE" id="PS51999"/>
    </source>
</evidence>
<keyword evidence="2 4" id="KW-0863">Zinc-finger</keyword>
<accession>A0AAV0N7C7</accession>
<dbReference type="PANTHER" id="PTHR33248">
    <property type="entry name" value="ZINC ION-BINDING PROTEIN"/>
    <property type="match status" value="1"/>
</dbReference>
<keyword evidence="3" id="KW-0862">Zinc</keyword>